<dbReference type="AlphaFoldDB" id="A0AAN6KHX3"/>
<evidence type="ECO:0000256" key="2">
    <source>
        <dbReference type="ARBA" id="ARBA00001936"/>
    </source>
</evidence>
<feature type="region of interest" description="Disordered" evidence="13">
    <location>
        <begin position="1"/>
        <end position="32"/>
    </location>
</feature>
<dbReference type="Gene3D" id="1.10.3210.10">
    <property type="entry name" value="Hypothetical protein af1432"/>
    <property type="match status" value="1"/>
</dbReference>
<dbReference type="GO" id="GO:0009159">
    <property type="term" value="P:deoxyribonucleoside monophosphate catabolic process"/>
    <property type="evidence" value="ECO:0007669"/>
    <property type="project" value="UniProtKB-ARBA"/>
</dbReference>
<dbReference type="PANTHER" id="PTHR11845">
    <property type="entry name" value="5'-DEOXYNUCLEOTIDASE HDDC2"/>
    <property type="match status" value="1"/>
</dbReference>
<keyword evidence="11" id="KW-0460">Magnesium</keyword>
<keyword evidence="10" id="KW-0378">Hydrolase</keyword>
<comment type="similarity">
    <text evidence="6">Belongs to the HDDC2 family.</text>
</comment>
<evidence type="ECO:0000259" key="14">
    <source>
        <dbReference type="SMART" id="SM00471"/>
    </source>
</evidence>
<comment type="caution">
    <text evidence="15">The sequence shown here is derived from an EMBL/GenBank/DDBJ whole genome shotgun (WGS) entry which is preliminary data.</text>
</comment>
<dbReference type="InterPro" id="IPR003607">
    <property type="entry name" value="HD/PDEase_dom"/>
</dbReference>
<dbReference type="FunFam" id="1.10.3210.10:FF:000011">
    <property type="entry name" value="HD domain-containing protein 2"/>
    <property type="match status" value="1"/>
</dbReference>
<feature type="region of interest" description="Disordered" evidence="13">
    <location>
        <begin position="272"/>
        <end position="315"/>
    </location>
</feature>
<sequence length="315" mass="34818">MAPGKTEDPTQSNAAPTDTLGLPHSSLPDGQWTPETVHVEEVRSKYLVAQHHPPTNAPPVLSTLPTRPTTNSASPLPYFHLLERLKTTKREGWRRFGIHHGESIGDHMYRMSIITLLCPPTLAARLDISKCTRMALVHDMAEALVGDITPVDGVSKGEKSRREAESMDFLCAGLLGRVHAGSGQAEGIRRLWQEYEDGETAESVFVHDVDKMELLLQMMEYERSRQGKLDLGEFAWVAKRIVLPEVQAWASELLGERKEFWGRLGKADGVGTEVESDAGQVESAGLSDERRRQQDEYYGNGHGHAESNGAAETSV</sequence>
<dbReference type="Pfam" id="PF13023">
    <property type="entry name" value="HD_3"/>
    <property type="match status" value="1"/>
</dbReference>
<comment type="cofactor">
    <cofactor evidence="4">
        <name>Mg(2+)</name>
        <dbReference type="ChEBI" id="CHEBI:18420"/>
    </cofactor>
</comment>
<dbReference type="Proteomes" id="UP001175353">
    <property type="component" value="Unassembled WGS sequence"/>
</dbReference>
<dbReference type="PANTHER" id="PTHR11845:SF13">
    <property type="entry name" value="5'-DEOXYNUCLEOTIDASE HDDC2"/>
    <property type="match status" value="1"/>
</dbReference>
<feature type="domain" description="HD/PDEase" evidence="14">
    <location>
        <begin position="100"/>
        <end position="224"/>
    </location>
</feature>
<dbReference type="EMBL" id="JAUJLE010000102">
    <property type="protein sequence ID" value="KAK0983300.1"/>
    <property type="molecule type" value="Genomic_DNA"/>
</dbReference>
<evidence type="ECO:0000256" key="8">
    <source>
        <dbReference type="ARBA" id="ARBA00012964"/>
    </source>
</evidence>
<keyword evidence="12" id="KW-0170">Cobalt</keyword>
<gene>
    <name evidence="15" type="ORF">LTR91_011243</name>
</gene>
<evidence type="ECO:0000256" key="9">
    <source>
        <dbReference type="ARBA" id="ARBA00022723"/>
    </source>
</evidence>
<keyword evidence="16" id="KW-1185">Reference proteome</keyword>
<evidence type="ECO:0000313" key="15">
    <source>
        <dbReference type="EMBL" id="KAK0983300.1"/>
    </source>
</evidence>
<evidence type="ECO:0000256" key="10">
    <source>
        <dbReference type="ARBA" id="ARBA00022801"/>
    </source>
</evidence>
<evidence type="ECO:0000256" key="4">
    <source>
        <dbReference type="ARBA" id="ARBA00001946"/>
    </source>
</evidence>
<comment type="subunit">
    <text evidence="7">Homodimer.</text>
</comment>
<name>A0AAN6KHX3_9PEZI</name>
<dbReference type="SMART" id="SM00471">
    <property type="entry name" value="HDc"/>
    <property type="match status" value="1"/>
</dbReference>
<comment type="cofactor">
    <cofactor evidence="3">
        <name>Co(2+)</name>
        <dbReference type="ChEBI" id="CHEBI:48828"/>
    </cofactor>
</comment>
<protein>
    <recommendedName>
        <fullName evidence="8">5'-deoxynucleotidase</fullName>
        <ecNumber evidence="8">3.1.3.89</ecNumber>
    </recommendedName>
</protein>
<evidence type="ECO:0000256" key="5">
    <source>
        <dbReference type="ARBA" id="ARBA00004074"/>
    </source>
</evidence>
<comment type="catalytic activity">
    <reaction evidence="1">
        <text>a 2'-deoxyribonucleoside 5'-phosphate + H2O = a 2'-deoxyribonucleoside + phosphate</text>
        <dbReference type="Rhea" id="RHEA:36167"/>
        <dbReference type="ChEBI" id="CHEBI:15377"/>
        <dbReference type="ChEBI" id="CHEBI:18274"/>
        <dbReference type="ChEBI" id="CHEBI:43474"/>
        <dbReference type="ChEBI" id="CHEBI:65317"/>
        <dbReference type="EC" id="3.1.3.89"/>
    </reaction>
</comment>
<dbReference type="GO" id="GO:0046872">
    <property type="term" value="F:metal ion binding"/>
    <property type="evidence" value="ECO:0007669"/>
    <property type="project" value="UniProtKB-KW"/>
</dbReference>
<evidence type="ECO:0000256" key="12">
    <source>
        <dbReference type="ARBA" id="ARBA00023285"/>
    </source>
</evidence>
<comment type="cofactor">
    <cofactor evidence="2">
        <name>Mn(2+)</name>
        <dbReference type="ChEBI" id="CHEBI:29035"/>
    </cofactor>
</comment>
<evidence type="ECO:0000256" key="11">
    <source>
        <dbReference type="ARBA" id="ARBA00022842"/>
    </source>
</evidence>
<dbReference type="InterPro" id="IPR006674">
    <property type="entry name" value="HD_domain"/>
</dbReference>
<organism evidence="15 16">
    <name type="scientific">Friedmanniomyces endolithicus</name>
    <dbReference type="NCBI Taxonomy" id="329885"/>
    <lineage>
        <taxon>Eukaryota</taxon>
        <taxon>Fungi</taxon>
        <taxon>Dikarya</taxon>
        <taxon>Ascomycota</taxon>
        <taxon>Pezizomycotina</taxon>
        <taxon>Dothideomycetes</taxon>
        <taxon>Dothideomycetidae</taxon>
        <taxon>Mycosphaerellales</taxon>
        <taxon>Teratosphaeriaceae</taxon>
        <taxon>Friedmanniomyces</taxon>
    </lineage>
</organism>
<dbReference type="GO" id="GO:0005737">
    <property type="term" value="C:cytoplasm"/>
    <property type="evidence" value="ECO:0007669"/>
    <property type="project" value="TreeGrafter"/>
</dbReference>
<evidence type="ECO:0000256" key="6">
    <source>
        <dbReference type="ARBA" id="ARBA00009999"/>
    </source>
</evidence>
<dbReference type="EC" id="3.1.3.89" evidence="8"/>
<keyword evidence="9" id="KW-0479">Metal-binding</keyword>
<accession>A0AAN6KHX3</accession>
<dbReference type="SUPFAM" id="SSF109604">
    <property type="entry name" value="HD-domain/PDEase-like"/>
    <property type="match status" value="1"/>
</dbReference>
<comment type="function">
    <text evidence="5">Catalyzes the dephosphorylation of the nucleoside 5'-monophosphates deoxyadenosine monophosphate (dAMP), deoxycytidine monophosphate (dCMP), deoxyguanosine monophosphate (dGMP) and deoxythymidine monophosphate (dTMP).</text>
</comment>
<dbReference type="GO" id="GO:0002953">
    <property type="term" value="F:5'-deoxynucleotidase activity"/>
    <property type="evidence" value="ECO:0007669"/>
    <property type="project" value="UniProtKB-EC"/>
</dbReference>
<proteinExistence type="inferred from homology"/>
<evidence type="ECO:0000313" key="16">
    <source>
        <dbReference type="Proteomes" id="UP001175353"/>
    </source>
</evidence>
<evidence type="ECO:0000256" key="13">
    <source>
        <dbReference type="SAM" id="MobiDB-lite"/>
    </source>
</evidence>
<evidence type="ECO:0000256" key="1">
    <source>
        <dbReference type="ARBA" id="ARBA00001638"/>
    </source>
</evidence>
<evidence type="ECO:0000256" key="7">
    <source>
        <dbReference type="ARBA" id="ARBA00011738"/>
    </source>
</evidence>
<reference evidence="15" key="1">
    <citation type="submission" date="2023-06" db="EMBL/GenBank/DDBJ databases">
        <title>Black Yeasts Isolated from many extreme environments.</title>
        <authorList>
            <person name="Coleine C."/>
            <person name="Stajich J.E."/>
            <person name="Selbmann L."/>
        </authorList>
    </citation>
    <scope>NUCLEOTIDE SEQUENCE</scope>
    <source>
        <strain evidence="15">CCFEE 5200</strain>
    </source>
</reference>
<dbReference type="InterPro" id="IPR039356">
    <property type="entry name" value="YfbR/HDDC2"/>
</dbReference>
<evidence type="ECO:0000256" key="3">
    <source>
        <dbReference type="ARBA" id="ARBA00001941"/>
    </source>
</evidence>